<sequence length="136" mass="15281">MYGTVNELAARLLRDYPADEMLTLIIWSREDVRDFVADLMLTEEEAGRILADIDNLHETHECGVGEVTVRIMAENMREEARALRDVTVPAHALENVVRLAAEFLRMAEIECGEGAAKRLYEQGPDAVAKIRRALEG</sequence>
<dbReference type="InterPro" id="IPR009811">
    <property type="entry name" value="DUF1380"/>
</dbReference>
<dbReference type="KEGG" id="ebi:EbC_pEb17201710"/>
<evidence type="ECO:0000313" key="1">
    <source>
        <dbReference type="EMBL" id="CAX53624.1"/>
    </source>
</evidence>
<dbReference type="Pfam" id="PF07128">
    <property type="entry name" value="DUF1380"/>
    <property type="match status" value="1"/>
</dbReference>
<protein>
    <submittedName>
        <fullName evidence="1">Conserved uncharacterized protein</fullName>
    </submittedName>
</protein>
<keyword evidence="2" id="KW-1185">Reference proteome</keyword>
<dbReference type="GeneID" id="90509919"/>
<dbReference type="Proteomes" id="UP000008793">
    <property type="component" value="Plasmid pEB170"/>
</dbReference>
<name>D8MK26_ERWBE</name>
<dbReference type="RefSeq" id="WP_013199991.1">
    <property type="nucleotide sequence ID" value="NC_014305.1"/>
</dbReference>
<evidence type="ECO:0000313" key="2">
    <source>
        <dbReference type="Proteomes" id="UP000008793"/>
    </source>
</evidence>
<geneLocation type="plasmid" evidence="1 2">
    <name>pEB170</name>
</geneLocation>
<dbReference type="EMBL" id="FP236830">
    <property type="protein sequence ID" value="CAX53624.1"/>
    <property type="molecule type" value="Genomic_DNA"/>
</dbReference>
<keyword evidence="1" id="KW-0614">Plasmid</keyword>
<organism evidence="2">
    <name type="scientific">Erwinia billingiae (strain Eb661)</name>
    <dbReference type="NCBI Taxonomy" id="634500"/>
    <lineage>
        <taxon>Bacteria</taxon>
        <taxon>Pseudomonadati</taxon>
        <taxon>Pseudomonadota</taxon>
        <taxon>Gammaproteobacteria</taxon>
        <taxon>Enterobacterales</taxon>
        <taxon>Erwiniaceae</taxon>
        <taxon>Erwinia</taxon>
    </lineage>
</organism>
<accession>D8MK26</accession>
<dbReference type="HOGENOM" id="CLU_155133_0_0_6"/>
<proteinExistence type="predicted"/>
<reference evidence="1 2" key="1">
    <citation type="journal article" date="2010" name="BMC Genomics">
        <title>Genome comparison of the epiphytic bacteria Erwinia billingiae and E. tasmaniensis with the pear pathogen E. pyrifoliae.</title>
        <authorList>
            <person name="Kube M."/>
            <person name="Migdoll A.M."/>
            <person name="Gehring I."/>
            <person name="Heitmann K."/>
            <person name="Mayer Y."/>
            <person name="Kuhl H."/>
            <person name="Knaust F."/>
            <person name="Geider K."/>
            <person name="Reinhardt R."/>
        </authorList>
    </citation>
    <scope>NUCLEOTIDE SEQUENCE [LARGE SCALE GENOMIC DNA]</scope>
    <source>
        <strain evidence="1 2">Eb661</strain>
        <plasmid evidence="1">pEB170</plasmid>
    </source>
</reference>
<gene>
    <name evidence="1" type="ordered locus">EbC_pEb17201710</name>
</gene>
<dbReference type="AlphaFoldDB" id="D8MK26"/>